<feature type="domain" description="Histidine kinase" evidence="10">
    <location>
        <begin position="219"/>
        <end position="436"/>
    </location>
</feature>
<name>A0A919JTS3_9ACTN</name>
<evidence type="ECO:0000256" key="9">
    <source>
        <dbReference type="SAM" id="MobiDB-lite"/>
    </source>
</evidence>
<evidence type="ECO:0000256" key="5">
    <source>
        <dbReference type="ARBA" id="ARBA00022679"/>
    </source>
</evidence>
<comment type="subcellular location">
    <subcellularLocation>
        <location evidence="2">Cell membrane</location>
    </subcellularLocation>
</comment>
<evidence type="ECO:0000256" key="1">
    <source>
        <dbReference type="ARBA" id="ARBA00000085"/>
    </source>
</evidence>
<dbReference type="GO" id="GO:0009927">
    <property type="term" value="F:histidine phosphotransfer kinase activity"/>
    <property type="evidence" value="ECO:0007669"/>
    <property type="project" value="TreeGrafter"/>
</dbReference>
<dbReference type="Pfam" id="PF00072">
    <property type="entry name" value="Response_reg"/>
    <property type="match status" value="1"/>
</dbReference>
<evidence type="ECO:0000256" key="3">
    <source>
        <dbReference type="ARBA" id="ARBA00012438"/>
    </source>
</evidence>
<dbReference type="SUPFAM" id="SSF47384">
    <property type="entry name" value="Homodimeric domain of signal transducing histidine kinase"/>
    <property type="match status" value="1"/>
</dbReference>
<dbReference type="InterPro" id="IPR005467">
    <property type="entry name" value="His_kinase_dom"/>
</dbReference>
<dbReference type="SMART" id="SM00388">
    <property type="entry name" value="HisKA"/>
    <property type="match status" value="1"/>
</dbReference>
<keyword evidence="13" id="KW-1185">Reference proteome</keyword>
<dbReference type="InterPro" id="IPR003594">
    <property type="entry name" value="HATPase_dom"/>
</dbReference>
<dbReference type="Proteomes" id="UP000636960">
    <property type="component" value="Unassembled WGS sequence"/>
</dbReference>
<keyword evidence="4 8" id="KW-0597">Phosphoprotein</keyword>
<dbReference type="InterPro" id="IPR036097">
    <property type="entry name" value="HisK_dim/P_sf"/>
</dbReference>
<dbReference type="Pfam" id="PF02518">
    <property type="entry name" value="HATPase_c"/>
    <property type="match status" value="1"/>
</dbReference>
<dbReference type="SUPFAM" id="SSF55874">
    <property type="entry name" value="ATPase domain of HSP90 chaperone/DNA topoisomerase II/histidine kinase"/>
    <property type="match status" value="1"/>
</dbReference>
<feature type="modified residue" description="4-aspartylphosphate" evidence="8">
    <location>
        <position position="511"/>
    </location>
</feature>
<dbReference type="InterPro" id="IPR004358">
    <property type="entry name" value="Sig_transdc_His_kin-like_C"/>
</dbReference>
<comment type="catalytic activity">
    <reaction evidence="1">
        <text>ATP + protein L-histidine = ADP + protein N-phospho-L-histidine.</text>
        <dbReference type="EC" id="2.7.13.3"/>
    </reaction>
</comment>
<gene>
    <name evidence="12" type="ORF">Ari01nite_05130</name>
</gene>
<dbReference type="SMART" id="SM00091">
    <property type="entry name" value="PAS"/>
    <property type="match status" value="1"/>
</dbReference>
<dbReference type="EC" id="2.7.13.3" evidence="3"/>
<dbReference type="PANTHER" id="PTHR43047:SF72">
    <property type="entry name" value="OSMOSENSING HISTIDINE PROTEIN KINASE SLN1"/>
    <property type="match status" value="1"/>
</dbReference>
<proteinExistence type="predicted"/>
<dbReference type="Gene3D" id="1.10.287.130">
    <property type="match status" value="1"/>
</dbReference>
<dbReference type="CDD" id="cd00130">
    <property type="entry name" value="PAS"/>
    <property type="match status" value="1"/>
</dbReference>
<evidence type="ECO:0000256" key="6">
    <source>
        <dbReference type="ARBA" id="ARBA00022777"/>
    </source>
</evidence>
<dbReference type="Gene3D" id="3.30.450.20">
    <property type="entry name" value="PAS domain"/>
    <property type="match status" value="1"/>
</dbReference>
<dbReference type="PRINTS" id="PR00344">
    <property type="entry name" value="BCTRLSENSOR"/>
</dbReference>
<dbReference type="InterPro" id="IPR013656">
    <property type="entry name" value="PAS_4"/>
</dbReference>
<dbReference type="InterPro" id="IPR035965">
    <property type="entry name" value="PAS-like_dom_sf"/>
</dbReference>
<dbReference type="Gene3D" id="3.40.50.2300">
    <property type="match status" value="1"/>
</dbReference>
<dbReference type="InterPro" id="IPR001789">
    <property type="entry name" value="Sig_transdc_resp-reg_receiver"/>
</dbReference>
<dbReference type="PROSITE" id="PS50109">
    <property type="entry name" value="HIS_KIN"/>
    <property type="match status" value="1"/>
</dbReference>
<dbReference type="SUPFAM" id="SSF52172">
    <property type="entry name" value="CheY-like"/>
    <property type="match status" value="1"/>
</dbReference>
<evidence type="ECO:0000313" key="12">
    <source>
        <dbReference type="EMBL" id="GIE93048.1"/>
    </source>
</evidence>
<evidence type="ECO:0000259" key="11">
    <source>
        <dbReference type="PROSITE" id="PS50110"/>
    </source>
</evidence>
<keyword evidence="5" id="KW-0808">Transferase</keyword>
<dbReference type="Pfam" id="PF00512">
    <property type="entry name" value="HisKA"/>
    <property type="match status" value="1"/>
</dbReference>
<dbReference type="Pfam" id="PF08448">
    <property type="entry name" value="PAS_4"/>
    <property type="match status" value="1"/>
</dbReference>
<dbReference type="InterPro" id="IPR036890">
    <property type="entry name" value="HATPase_C_sf"/>
</dbReference>
<organism evidence="12 13">
    <name type="scientific">Paractinoplanes rishiriensis</name>
    <dbReference type="NCBI Taxonomy" id="1050105"/>
    <lineage>
        <taxon>Bacteria</taxon>
        <taxon>Bacillati</taxon>
        <taxon>Actinomycetota</taxon>
        <taxon>Actinomycetes</taxon>
        <taxon>Micromonosporales</taxon>
        <taxon>Micromonosporaceae</taxon>
        <taxon>Paractinoplanes</taxon>
    </lineage>
</organism>
<evidence type="ECO:0000256" key="8">
    <source>
        <dbReference type="PROSITE-ProRule" id="PRU00169"/>
    </source>
</evidence>
<reference evidence="12" key="1">
    <citation type="submission" date="2021-01" db="EMBL/GenBank/DDBJ databases">
        <title>Whole genome shotgun sequence of Actinoplanes rishiriensis NBRC 108556.</title>
        <authorList>
            <person name="Komaki H."/>
            <person name="Tamura T."/>
        </authorList>
    </citation>
    <scope>NUCLEOTIDE SEQUENCE</scope>
    <source>
        <strain evidence="12">NBRC 108556</strain>
    </source>
</reference>
<dbReference type="SMART" id="SM00448">
    <property type="entry name" value="REC"/>
    <property type="match status" value="1"/>
</dbReference>
<evidence type="ECO:0000256" key="2">
    <source>
        <dbReference type="ARBA" id="ARBA00004236"/>
    </source>
</evidence>
<dbReference type="SMART" id="SM00387">
    <property type="entry name" value="HATPase_c"/>
    <property type="match status" value="1"/>
</dbReference>
<sequence length="600" mass="65668">MVCTVRRSRRWYYLQVSGLPESVGSTDAHTAGPAIDFRALFESAPGLYLVLDPRLQIVAASDAYLRATMTAREQILGRDIFEVFPDNPDDPAATGVTNLRASLQRVLQGRKSDTMAVQKYDVELPAAAGGGFEERYWSPCNTAVLGPDGHVAYIIHQVEDVTAYVQLQQQDTQAQHQTAELRRRTEQMQAEILRRSQELHETNQALRQANEAKNEFLSRVSHELRTPLNAILGFSELLTLSELEGDQRDWAAMILKAGRHLLALLNDVLDIARIESGNLAVSVEPIPLGALIADVLDLVRPLAATAGVQLTPAPQLPDDLCVAADRQRLRQVLINLLSNAIKYNHPTGTASVIVEHRPNGWLRVRVIDTGRGIAPQYLSKLFTPFERLDAAQAGFEGTGLGLALSRHLMASMGGTLDVSSLPGNGSTFWLDLPAADPATSSHTTAEDADLLALRSYPSPKLVLYVEDMVENVRLVEQILTHRPSVTLIPAMLAGVALELAREHHPDLVLLDLHLPDMPGDQLLTLLRAEAGTCNLPVVVLSADATQHHIDQLHAAGVAAYLTKPITVRDLLHALDQLLDQHSDGQPTDQARNQITNQDKP</sequence>
<evidence type="ECO:0000256" key="4">
    <source>
        <dbReference type="ARBA" id="ARBA00022553"/>
    </source>
</evidence>
<dbReference type="PROSITE" id="PS50110">
    <property type="entry name" value="RESPONSE_REGULATORY"/>
    <property type="match status" value="1"/>
</dbReference>
<dbReference type="Gene3D" id="3.30.565.10">
    <property type="entry name" value="Histidine kinase-like ATPase, C-terminal domain"/>
    <property type="match status" value="1"/>
</dbReference>
<dbReference type="GO" id="GO:0000155">
    <property type="term" value="F:phosphorelay sensor kinase activity"/>
    <property type="evidence" value="ECO:0007669"/>
    <property type="project" value="InterPro"/>
</dbReference>
<keyword evidence="7" id="KW-0902">Two-component regulatory system</keyword>
<dbReference type="AlphaFoldDB" id="A0A919JTS3"/>
<feature type="compositionally biased region" description="Polar residues" evidence="9">
    <location>
        <begin position="584"/>
        <end position="600"/>
    </location>
</feature>
<evidence type="ECO:0000313" key="13">
    <source>
        <dbReference type="Proteomes" id="UP000636960"/>
    </source>
</evidence>
<comment type="caution">
    <text evidence="12">The sequence shown here is derived from an EMBL/GenBank/DDBJ whole genome shotgun (WGS) entry which is preliminary data.</text>
</comment>
<dbReference type="EMBL" id="BOMV01000005">
    <property type="protein sequence ID" value="GIE93048.1"/>
    <property type="molecule type" value="Genomic_DNA"/>
</dbReference>
<protein>
    <recommendedName>
        <fullName evidence="3">histidine kinase</fullName>
        <ecNumber evidence="3">2.7.13.3</ecNumber>
    </recommendedName>
</protein>
<keyword evidence="6" id="KW-0418">Kinase</keyword>
<evidence type="ECO:0000259" key="10">
    <source>
        <dbReference type="PROSITE" id="PS50109"/>
    </source>
</evidence>
<dbReference type="InterPro" id="IPR003661">
    <property type="entry name" value="HisK_dim/P_dom"/>
</dbReference>
<dbReference type="InterPro" id="IPR000014">
    <property type="entry name" value="PAS"/>
</dbReference>
<feature type="domain" description="Response regulatory" evidence="11">
    <location>
        <begin position="461"/>
        <end position="578"/>
    </location>
</feature>
<dbReference type="GO" id="GO:0005886">
    <property type="term" value="C:plasma membrane"/>
    <property type="evidence" value="ECO:0007669"/>
    <property type="project" value="UniProtKB-SubCell"/>
</dbReference>
<dbReference type="SUPFAM" id="SSF55785">
    <property type="entry name" value="PYP-like sensor domain (PAS domain)"/>
    <property type="match status" value="1"/>
</dbReference>
<evidence type="ECO:0000256" key="7">
    <source>
        <dbReference type="ARBA" id="ARBA00023012"/>
    </source>
</evidence>
<accession>A0A919JTS3</accession>
<dbReference type="InterPro" id="IPR011006">
    <property type="entry name" value="CheY-like_superfamily"/>
</dbReference>
<feature type="region of interest" description="Disordered" evidence="9">
    <location>
        <begin position="581"/>
        <end position="600"/>
    </location>
</feature>
<dbReference type="PANTHER" id="PTHR43047">
    <property type="entry name" value="TWO-COMPONENT HISTIDINE PROTEIN KINASE"/>
    <property type="match status" value="1"/>
</dbReference>
<dbReference type="CDD" id="cd00082">
    <property type="entry name" value="HisKA"/>
    <property type="match status" value="1"/>
</dbReference>
<dbReference type="CDD" id="cd16922">
    <property type="entry name" value="HATPase_EvgS-ArcB-TorS-like"/>
    <property type="match status" value="1"/>
</dbReference>